<dbReference type="OrthoDB" id="1166041at2759"/>
<dbReference type="GO" id="GO:0030154">
    <property type="term" value="P:cell differentiation"/>
    <property type="evidence" value="ECO:0007669"/>
    <property type="project" value="UniProtKB-KW"/>
</dbReference>
<evidence type="ECO:0000256" key="2">
    <source>
        <dbReference type="ARBA" id="ARBA00022473"/>
    </source>
</evidence>
<name>A0A6J1A6U8_9ROSI</name>
<sequence length="937" mass="108388">MDKLTELELIKLSKMNLKKTFDKIQDQASSVLLLNLQWKDMEETLNSAQNSIEERFKEVSSREEHANKHEEEIQRREELVKDQLEEIRIKEEELGRQRGDLELEKKDYEERLRQVELRQKQFEELKLKEEEVGLKEKDLEKRLREFELKEKNFEKNCGDFELEREERRKELECNEKQYEHKYKDVQAREKLVKGKSAALKKKQKAIGLEKEYLEKCYRELVLKQEQFGLEEKSFQKRCEFELGEKGFEQRRKEFEEQHELEYSELNLVVKLVQKQFEDVKRKEVEIGLKEKRVEDLFENLRMENEGVKVMEKSVQDLCEEVKRREQELGLKERNCELRFRDADLLETCFKNGLQNLGLKWKQCEERSRELELKERLIKVQFEELNVEEEPSGSKKDQSEECSSDFKMKETCLRKGHQDLEARQKHYEECLSEIKLKEKQIEESSEQLRRKYEQQFKDLKLKEKKLAECSTELEMKERRLASAQHPQENTEPANSFPVKYPVDHSSPAHLHFCVNMDGKDLQMFLNENLKINGSIGTEVAMALQLSSNPAQLVLDAMEGFYPPHLRKGDTEFEGKAVRRSCIILLENLMKIFPEIKPHVQKEARKLAFIWKTKMSKEPGHSLEVLGFLQLVASFRLADAFDADELISFLGSVAHYHQTPELFKNLGLGDKISGFITELVERKQHIDAIRFIYAFGLVSDFPPVPLLKEYLNHSKAAAGRILRKGNKTPEAQNESWTKQIVDLRAVVKCIKRHQLESEDLPLNLKKLNALIASLEKKCVSRSLASPNANPAPETPSQQQNSIKRSRASLDTEIAGHASVGAAGPATVSQMKMPSKHLKRSNQEYKIDSKLLSGPLGENMKRSNSKQLHRQDSGQKDGATTSAPSVSSPVCPAAAAPTTVVVPSSTATTSSPAIIPTTQPQEEEHRSKRPRTASFISNEL</sequence>
<keyword evidence="3 5" id="KW-0221">Differentiation</keyword>
<evidence type="ECO:0000256" key="5">
    <source>
        <dbReference type="RuleBase" id="RU364012"/>
    </source>
</evidence>
<keyword evidence="2 5" id="KW-0217">Developmental protein</keyword>
<dbReference type="Proteomes" id="UP000504621">
    <property type="component" value="Unplaced"/>
</dbReference>
<reference evidence="9" key="1">
    <citation type="submission" date="2025-08" db="UniProtKB">
        <authorList>
            <consortium name="RefSeq"/>
        </authorList>
    </citation>
    <scope>IDENTIFICATION</scope>
    <source>
        <tissue evidence="9">Leaf</tissue>
    </source>
</reference>
<dbReference type="AlphaFoldDB" id="A0A6J1A6U8"/>
<protein>
    <recommendedName>
        <fullName evidence="5">FRIGIDA-like protein</fullName>
    </recommendedName>
</protein>
<dbReference type="Pfam" id="PF07899">
    <property type="entry name" value="Frigida"/>
    <property type="match status" value="1"/>
</dbReference>
<keyword evidence="4 5" id="KW-0287">Flowering</keyword>
<feature type="compositionally biased region" description="Low complexity" evidence="7">
    <location>
        <begin position="876"/>
        <end position="915"/>
    </location>
</feature>
<evidence type="ECO:0000313" key="8">
    <source>
        <dbReference type="Proteomes" id="UP000504621"/>
    </source>
</evidence>
<feature type="compositionally biased region" description="Polar residues" evidence="7">
    <location>
        <begin position="781"/>
        <end position="800"/>
    </location>
</feature>
<feature type="coiled-coil region" evidence="6">
    <location>
        <begin position="426"/>
        <end position="478"/>
    </location>
</feature>
<feature type="coiled-coil region" evidence="6">
    <location>
        <begin position="62"/>
        <end position="188"/>
    </location>
</feature>
<dbReference type="RefSeq" id="XP_021282698.1">
    <property type="nucleotide sequence ID" value="XM_021427023.1"/>
</dbReference>
<proteinExistence type="inferred from homology"/>
<gene>
    <name evidence="9" type="primary">LOC110415384</name>
</gene>
<accession>A0A6J1A6U8</accession>
<organism evidence="8 9">
    <name type="scientific">Herrania umbratica</name>
    <dbReference type="NCBI Taxonomy" id="108875"/>
    <lineage>
        <taxon>Eukaryota</taxon>
        <taxon>Viridiplantae</taxon>
        <taxon>Streptophyta</taxon>
        <taxon>Embryophyta</taxon>
        <taxon>Tracheophyta</taxon>
        <taxon>Spermatophyta</taxon>
        <taxon>Magnoliopsida</taxon>
        <taxon>eudicotyledons</taxon>
        <taxon>Gunneridae</taxon>
        <taxon>Pentapetalae</taxon>
        <taxon>rosids</taxon>
        <taxon>malvids</taxon>
        <taxon>Malvales</taxon>
        <taxon>Malvaceae</taxon>
        <taxon>Byttnerioideae</taxon>
        <taxon>Herrania</taxon>
    </lineage>
</organism>
<evidence type="ECO:0000256" key="7">
    <source>
        <dbReference type="SAM" id="MobiDB-lite"/>
    </source>
</evidence>
<evidence type="ECO:0000313" key="9">
    <source>
        <dbReference type="RefSeq" id="XP_021282698.1"/>
    </source>
</evidence>
<evidence type="ECO:0000256" key="3">
    <source>
        <dbReference type="ARBA" id="ARBA00022782"/>
    </source>
</evidence>
<comment type="similarity">
    <text evidence="1 5">Belongs to the Frigida family.</text>
</comment>
<dbReference type="GeneID" id="110415384"/>
<feature type="region of interest" description="Disordered" evidence="7">
    <location>
        <begin position="781"/>
        <end position="937"/>
    </location>
</feature>
<keyword evidence="6" id="KW-0175">Coiled coil</keyword>
<evidence type="ECO:0000256" key="4">
    <source>
        <dbReference type="ARBA" id="ARBA00023089"/>
    </source>
</evidence>
<dbReference type="GO" id="GO:0009908">
    <property type="term" value="P:flower development"/>
    <property type="evidence" value="ECO:0007669"/>
    <property type="project" value="UniProtKB-KW"/>
</dbReference>
<dbReference type="PANTHER" id="PTHR31791:SF60">
    <property type="entry name" value="FRIGIDA-LIKE PROTEIN 5"/>
    <property type="match status" value="1"/>
</dbReference>
<evidence type="ECO:0000256" key="6">
    <source>
        <dbReference type="SAM" id="Coils"/>
    </source>
</evidence>
<dbReference type="InterPro" id="IPR012474">
    <property type="entry name" value="Frigida"/>
</dbReference>
<evidence type="ECO:0000256" key="1">
    <source>
        <dbReference type="ARBA" id="ARBA00008956"/>
    </source>
</evidence>
<keyword evidence="8" id="KW-1185">Reference proteome</keyword>
<dbReference type="PANTHER" id="PTHR31791">
    <property type="entry name" value="FRIGIDA-LIKE PROTEIN 3-RELATED"/>
    <property type="match status" value="1"/>
</dbReference>